<evidence type="ECO:0000313" key="5">
    <source>
        <dbReference type="EMBL" id="CCC71318.1"/>
    </source>
</evidence>
<dbReference type="KEGG" id="ncs:NCAS_0G04310"/>
<dbReference type="Gene3D" id="3.30.70.330">
    <property type="match status" value="1"/>
</dbReference>
<dbReference type="SUPFAM" id="SSF54928">
    <property type="entry name" value="RNA-binding domain, RBD"/>
    <property type="match status" value="1"/>
</dbReference>
<keyword evidence="6" id="KW-1185">Reference proteome</keyword>
<gene>
    <name evidence="5" type="primary">NCAS0G04310</name>
    <name evidence="5" type="ordered locus">NCAS_0G04310</name>
</gene>
<dbReference type="InterPro" id="IPR012677">
    <property type="entry name" value="Nucleotide-bd_a/b_plait_sf"/>
</dbReference>
<evidence type="ECO:0000256" key="2">
    <source>
        <dbReference type="SAM" id="MobiDB-lite"/>
    </source>
</evidence>
<dbReference type="Proteomes" id="UP000001640">
    <property type="component" value="Chromosome 7"/>
</dbReference>
<evidence type="ECO:0000259" key="4">
    <source>
        <dbReference type="SMART" id="SM01218"/>
    </source>
</evidence>
<dbReference type="SMART" id="SM01218">
    <property type="entry name" value="FoP_duplication"/>
    <property type="match status" value="1"/>
</dbReference>
<dbReference type="RefSeq" id="XP_003677669.1">
    <property type="nucleotide sequence ID" value="XM_003677621.1"/>
</dbReference>
<feature type="region of interest" description="Disordered" evidence="2">
    <location>
        <begin position="94"/>
        <end position="165"/>
    </location>
</feature>
<accession>G0VHL1</accession>
<protein>
    <submittedName>
        <fullName evidence="5">Uncharacterized protein</fullName>
    </submittedName>
</protein>
<feature type="domain" description="Chromatin target of PRMT1 protein C-terminal" evidence="4">
    <location>
        <begin position="96"/>
        <end position="165"/>
    </location>
</feature>
<dbReference type="InterPro" id="IPR035979">
    <property type="entry name" value="RBD_domain_sf"/>
</dbReference>
<evidence type="ECO:0000313" key="6">
    <source>
        <dbReference type="Proteomes" id="UP000001640"/>
    </source>
</evidence>
<evidence type="ECO:0000259" key="3">
    <source>
        <dbReference type="SMART" id="SM00360"/>
    </source>
</evidence>
<evidence type="ECO:0000256" key="1">
    <source>
        <dbReference type="ARBA" id="ARBA00022884"/>
    </source>
</evidence>
<dbReference type="FunCoup" id="G0VHL1">
    <property type="interactions" value="207"/>
</dbReference>
<keyword evidence="1" id="KW-0694">RNA-binding</keyword>
<reference evidence="5 6" key="1">
    <citation type="journal article" date="2011" name="Proc. Natl. Acad. Sci. U.S.A.">
        <title>Evolutionary erosion of yeast sex chromosomes by mating-type switching accidents.</title>
        <authorList>
            <person name="Gordon J.L."/>
            <person name="Armisen D."/>
            <person name="Proux-Wera E."/>
            <person name="Oheigeartaigh S.S."/>
            <person name="Byrne K.P."/>
            <person name="Wolfe K.H."/>
        </authorList>
    </citation>
    <scope>NUCLEOTIDE SEQUENCE [LARGE SCALE GENOMIC DNA]</scope>
    <source>
        <strain evidence="6">ATCC 76901 / BCRC 22586 / CBS 4309 / NBRC 1992 / NRRL Y-12630</strain>
    </source>
</reference>
<dbReference type="Pfam" id="PF13865">
    <property type="entry name" value="FoP_duplication"/>
    <property type="match status" value="1"/>
</dbReference>
<proteinExistence type="predicted"/>
<dbReference type="eggNOG" id="ENOG502S444">
    <property type="taxonomic scope" value="Eukaryota"/>
</dbReference>
<dbReference type="GO" id="GO:0016973">
    <property type="term" value="P:poly(A)+ mRNA export from nucleus"/>
    <property type="evidence" value="ECO:0007669"/>
    <property type="project" value="EnsemblFungi"/>
</dbReference>
<dbReference type="OMA" id="KQTAQEH"/>
<reference key="2">
    <citation type="submission" date="2011-08" db="EMBL/GenBank/DDBJ databases">
        <title>Genome sequence of Naumovozyma castellii.</title>
        <authorList>
            <person name="Gordon J.L."/>
            <person name="Armisen D."/>
            <person name="Proux-Wera E."/>
            <person name="OhEigeartaigh S.S."/>
            <person name="Byrne K.P."/>
            <person name="Wolfe K.H."/>
        </authorList>
    </citation>
    <scope>NUCLEOTIDE SEQUENCE</scope>
    <source>
        <strain>Type strain:CBS 4309</strain>
    </source>
</reference>
<sequence>MENRVEQYYRESPSVQRIKKRVRFTNIPLDVSDFVIEDMIKEFPQPIYSKFYDTKDSRIFIVEFGDPTVMDKVIEKYNATELNGSTITVEMYEQLPLKGRKQRSNNREKNPRSKRNGDRFSGNRGSRGSHYKSHYSSSSQDDQRSFTEKKTVEDLDAELDAYMNS</sequence>
<dbReference type="SMART" id="SM00360">
    <property type="entry name" value="RRM"/>
    <property type="match status" value="1"/>
</dbReference>
<dbReference type="InParanoid" id="G0VHL1"/>
<dbReference type="GO" id="GO:0003723">
    <property type="term" value="F:RNA binding"/>
    <property type="evidence" value="ECO:0007669"/>
    <property type="project" value="UniProtKB-KW"/>
</dbReference>
<dbReference type="GeneID" id="96904982"/>
<dbReference type="STRING" id="1064592.G0VHL1"/>
<dbReference type="EMBL" id="HE576758">
    <property type="protein sequence ID" value="CCC71318.1"/>
    <property type="molecule type" value="Genomic_DNA"/>
</dbReference>
<feature type="compositionally biased region" description="Basic and acidic residues" evidence="2">
    <location>
        <begin position="105"/>
        <end position="118"/>
    </location>
</feature>
<feature type="compositionally biased region" description="Basic and acidic residues" evidence="2">
    <location>
        <begin position="141"/>
        <end position="153"/>
    </location>
</feature>
<dbReference type="OrthoDB" id="1099063at2759"/>
<name>G0VHL1_NAUCA</name>
<dbReference type="GO" id="GO:0005634">
    <property type="term" value="C:nucleus"/>
    <property type="evidence" value="ECO:0007669"/>
    <property type="project" value="EnsemblFungi"/>
</dbReference>
<dbReference type="HOGENOM" id="CLU_111217_0_0_1"/>
<dbReference type="AlphaFoldDB" id="G0VHL1"/>
<organism evidence="5 6">
    <name type="scientific">Naumovozyma castellii</name>
    <name type="common">Yeast</name>
    <name type="synonym">Saccharomyces castellii</name>
    <dbReference type="NCBI Taxonomy" id="27288"/>
    <lineage>
        <taxon>Eukaryota</taxon>
        <taxon>Fungi</taxon>
        <taxon>Dikarya</taxon>
        <taxon>Ascomycota</taxon>
        <taxon>Saccharomycotina</taxon>
        <taxon>Saccharomycetes</taxon>
        <taxon>Saccharomycetales</taxon>
        <taxon>Saccharomycetaceae</taxon>
        <taxon>Naumovozyma</taxon>
    </lineage>
</organism>
<feature type="domain" description="RRM" evidence="3">
    <location>
        <begin position="21"/>
        <end position="90"/>
    </location>
</feature>
<dbReference type="InterPro" id="IPR000504">
    <property type="entry name" value="RRM_dom"/>
</dbReference>
<dbReference type="InterPro" id="IPR025715">
    <property type="entry name" value="FoP_C"/>
</dbReference>